<accession>A0ABS2NGT6</accession>
<dbReference type="RefSeq" id="WP_205174174.1">
    <property type="nucleotide sequence ID" value="NZ_JAFBDZ010000003.1"/>
</dbReference>
<evidence type="ECO:0000313" key="2">
    <source>
        <dbReference type="Proteomes" id="UP001646157"/>
    </source>
</evidence>
<keyword evidence="2" id="KW-1185">Reference proteome</keyword>
<comment type="caution">
    <text evidence="1">The sequence shown here is derived from an EMBL/GenBank/DDBJ whole genome shotgun (WGS) entry which is preliminary data.</text>
</comment>
<evidence type="ECO:0000313" key="1">
    <source>
        <dbReference type="EMBL" id="MBM7587020.1"/>
    </source>
</evidence>
<name>A0ABS2NGT6_9BACI</name>
<protein>
    <submittedName>
        <fullName evidence="1">Uncharacterized protein</fullName>
    </submittedName>
</protein>
<organism evidence="1 2">
    <name type="scientific">Rossellomorea pakistanensis</name>
    <dbReference type="NCBI Taxonomy" id="992288"/>
    <lineage>
        <taxon>Bacteria</taxon>
        <taxon>Bacillati</taxon>
        <taxon>Bacillota</taxon>
        <taxon>Bacilli</taxon>
        <taxon>Bacillales</taxon>
        <taxon>Bacillaceae</taxon>
        <taxon>Rossellomorea</taxon>
    </lineage>
</organism>
<gene>
    <name evidence="1" type="ORF">JOC86_003572</name>
</gene>
<dbReference type="EMBL" id="JAFBDZ010000003">
    <property type="protein sequence ID" value="MBM7587020.1"/>
    <property type="molecule type" value="Genomic_DNA"/>
</dbReference>
<reference evidence="1 2" key="1">
    <citation type="submission" date="2021-01" db="EMBL/GenBank/DDBJ databases">
        <title>Genomic Encyclopedia of Type Strains, Phase IV (KMG-IV): sequencing the most valuable type-strain genomes for metagenomic binning, comparative biology and taxonomic classification.</title>
        <authorList>
            <person name="Goeker M."/>
        </authorList>
    </citation>
    <scope>NUCLEOTIDE SEQUENCE [LARGE SCALE GENOMIC DNA]</scope>
    <source>
        <strain evidence="1 2">DSM 24834</strain>
    </source>
</reference>
<proteinExistence type="predicted"/>
<dbReference type="Proteomes" id="UP001646157">
    <property type="component" value="Unassembled WGS sequence"/>
</dbReference>
<sequence length="48" mass="5478">MLWSIIITISVLVVLGLAGALGRRAVHRNNEEQLEEMERVRNNHWPGV</sequence>